<evidence type="ECO:0000256" key="1">
    <source>
        <dbReference type="SAM" id="Coils"/>
    </source>
</evidence>
<comment type="caution">
    <text evidence="3">The sequence shown here is derived from an EMBL/GenBank/DDBJ whole genome shotgun (WGS) entry which is preliminary data.</text>
</comment>
<feature type="compositionally biased region" description="Polar residues" evidence="2">
    <location>
        <begin position="156"/>
        <end position="181"/>
    </location>
</feature>
<dbReference type="Proteomes" id="UP001530377">
    <property type="component" value="Unassembled WGS sequence"/>
</dbReference>
<feature type="compositionally biased region" description="Polar residues" evidence="2">
    <location>
        <begin position="188"/>
        <end position="199"/>
    </location>
</feature>
<proteinExistence type="predicted"/>
<sequence>MLSQSRYVAAATERRRLRKQQHRLVDNEHKEASHDSNASGDFVAEEKSCNENVQPEYNENKNVCRQPRGLACDRTSSLTFDDSTVSSKDFSWLTENSGKSGPTQPPTLITAMPSRFILCQSKKSEHDSKIAMTYKPSTTPRHSNIGLLHNTMGKPGTSTVDTTSLNRTDIANTPRNNSGSATPKHKNITTPKQNKFHGDSSSVISAVTTLEKMKILTEERDKCRADIAMFKRKLNTAIEKKNTATQEKEQAIQDFEGRLSRLEKELELTKAQKQYADYQLKVMEKKMNEHTDEKVSSLTKELNHIKNKLKESSVEFAKVQQFNAHLKNEKDQAETREKTLKCELKKAEEDRKCMKNWLREGSENLQHMEKEYQVSP</sequence>
<feature type="region of interest" description="Disordered" evidence="2">
    <location>
        <begin position="134"/>
        <end position="199"/>
    </location>
</feature>
<dbReference type="AlphaFoldDB" id="A0ABD3R0W5"/>
<name>A0ABD3R0W5_9STRA</name>
<feature type="coiled-coil region" evidence="1">
    <location>
        <begin position="227"/>
        <end position="350"/>
    </location>
</feature>
<evidence type="ECO:0000313" key="4">
    <source>
        <dbReference type="Proteomes" id="UP001530377"/>
    </source>
</evidence>
<feature type="region of interest" description="Disordered" evidence="2">
    <location>
        <begin position="13"/>
        <end position="40"/>
    </location>
</feature>
<keyword evidence="4" id="KW-1185">Reference proteome</keyword>
<evidence type="ECO:0000313" key="3">
    <source>
        <dbReference type="EMBL" id="KAL3806149.1"/>
    </source>
</evidence>
<gene>
    <name evidence="3" type="ORF">ACHAXA_007791</name>
</gene>
<accession>A0ABD3R0W5</accession>
<keyword evidence="1" id="KW-0175">Coiled coil</keyword>
<protein>
    <submittedName>
        <fullName evidence="3">Uncharacterized protein</fullName>
    </submittedName>
</protein>
<reference evidence="3 4" key="1">
    <citation type="submission" date="2024-10" db="EMBL/GenBank/DDBJ databases">
        <title>Updated reference genomes for cyclostephanoid diatoms.</title>
        <authorList>
            <person name="Roberts W.R."/>
            <person name="Alverson A.J."/>
        </authorList>
    </citation>
    <scope>NUCLEOTIDE SEQUENCE [LARGE SCALE GENOMIC DNA]</scope>
    <source>
        <strain evidence="3 4">AJA228-03</strain>
    </source>
</reference>
<feature type="compositionally biased region" description="Basic and acidic residues" evidence="2">
    <location>
        <begin position="23"/>
        <end position="34"/>
    </location>
</feature>
<evidence type="ECO:0000256" key="2">
    <source>
        <dbReference type="SAM" id="MobiDB-lite"/>
    </source>
</evidence>
<organism evidence="3 4">
    <name type="scientific">Cyclostephanos tholiformis</name>
    <dbReference type="NCBI Taxonomy" id="382380"/>
    <lineage>
        <taxon>Eukaryota</taxon>
        <taxon>Sar</taxon>
        <taxon>Stramenopiles</taxon>
        <taxon>Ochrophyta</taxon>
        <taxon>Bacillariophyta</taxon>
        <taxon>Coscinodiscophyceae</taxon>
        <taxon>Thalassiosirophycidae</taxon>
        <taxon>Stephanodiscales</taxon>
        <taxon>Stephanodiscaceae</taxon>
        <taxon>Cyclostephanos</taxon>
    </lineage>
</organism>
<dbReference type="EMBL" id="JALLPB020000879">
    <property type="protein sequence ID" value="KAL3806149.1"/>
    <property type="molecule type" value="Genomic_DNA"/>
</dbReference>